<dbReference type="Proteomes" id="UP000590749">
    <property type="component" value="Unassembled WGS sequence"/>
</dbReference>
<evidence type="ECO:0000256" key="1">
    <source>
        <dbReference type="SAM" id="MobiDB-lite"/>
    </source>
</evidence>
<keyword evidence="2" id="KW-0472">Membrane</keyword>
<feature type="transmembrane region" description="Helical" evidence="2">
    <location>
        <begin position="66"/>
        <end position="87"/>
    </location>
</feature>
<feature type="transmembrane region" description="Helical" evidence="2">
    <location>
        <begin position="132"/>
        <end position="153"/>
    </location>
</feature>
<protein>
    <submittedName>
        <fullName evidence="3">Uncharacterized protein</fullName>
    </submittedName>
</protein>
<feature type="compositionally biased region" description="Low complexity" evidence="1">
    <location>
        <begin position="447"/>
        <end position="456"/>
    </location>
</feature>
<comment type="caution">
    <text evidence="3">The sequence shown here is derived from an EMBL/GenBank/DDBJ whole genome shotgun (WGS) entry which is preliminary data.</text>
</comment>
<evidence type="ECO:0000313" key="4">
    <source>
        <dbReference type="Proteomes" id="UP000590749"/>
    </source>
</evidence>
<dbReference type="AlphaFoldDB" id="A0A7W5FI26"/>
<reference evidence="3 4" key="1">
    <citation type="submission" date="2020-08" db="EMBL/GenBank/DDBJ databases">
        <title>Genomic Encyclopedia of Type Strains, Phase III (KMG-III): the genomes of soil and plant-associated and newly described type strains.</title>
        <authorList>
            <person name="Whitman W."/>
        </authorList>
    </citation>
    <scope>NUCLEOTIDE SEQUENCE [LARGE SCALE GENOMIC DNA]</scope>
    <source>
        <strain evidence="3 4">CECT 3287</strain>
    </source>
</reference>
<sequence>MSWSCNDLKATSNLLLATYEVAWYVAYMSLTAVLRPDTGSVSGTPQPAADPSWYDAAWNQAAGSPAVTITCAILAALVTGLAVYALTRRPSKTDLGKRLMYAPLLLVNGAAVYGQVAFFYEEVAPHTWPTLGKVVLALVIALAIESVSVYVGWHAHDALLKKATNTAARLRRWSYLIAAGVAAINYAHFADDTGPLGINAAAVAFGMLSLLSPWLWGLHTRREQRVQLLREGRVDEAGATFSGERIRSFPIRSYLARRWSIDHYVTDPRQAWEGYNTELRTRWAVESTDQPGWWLRINPAARVRQLVAATTELRAITERQADAIADRDNRIADVMQALTAAHTELTETTAALDEATAKSVTADTSLRELTDQAGADREALIAAHETEKANIIAAKDTERDEALAKRTKELTDEFNAKLAAAKLTNLAQYRHGHPKNGSSKGPKHASSKVASAAASKQLMTDEEAVQAMLAVHSDPNHEWSDYAVRKTTGAGYGARIPRLVAAWREAATDKAADDSADDDSGEPWAVGQ</sequence>
<organism evidence="3 4">
    <name type="scientific">Actinoplanes campanulatus</name>
    <dbReference type="NCBI Taxonomy" id="113559"/>
    <lineage>
        <taxon>Bacteria</taxon>
        <taxon>Bacillati</taxon>
        <taxon>Actinomycetota</taxon>
        <taxon>Actinomycetes</taxon>
        <taxon>Micromonosporales</taxon>
        <taxon>Micromonosporaceae</taxon>
        <taxon>Actinoplanes</taxon>
    </lineage>
</organism>
<feature type="transmembrane region" description="Helical" evidence="2">
    <location>
        <begin position="173"/>
        <end position="190"/>
    </location>
</feature>
<feature type="transmembrane region" description="Helical" evidence="2">
    <location>
        <begin position="99"/>
        <end position="120"/>
    </location>
</feature>
<feature type="region of interest" description="Disordered" evidence="1">
    <location>
        <begin position="430"/>
        <end position="458"/>
    </location>
</feature>
<evidence type="ECO:0000256" key="2">
    <source>
        <dbReference type="SAM" id="Phobius"/>
    </source>
</evidence>
<keyword evidence="2" id="KW-1133">Transmembrane helix</keyword>
<feature type="transmembrane region" description="Helical" evidence="2">
    <location>
        <begin position="196"/>
        <end position="216"/>
    </location>
</feature>
<evidence type="ECO:0000313" key="3">
    <source>
        <dbReference type="EMBL" id="MBB3099040.1"/>
    </source>
</evidence>
<accession>A0A7W5FI26</accession>
<feature type="region of interest" description="Disordered" evidence="1">
    <location>
        <begin position="506"/>
        <end position="528"/>
    </location>
</feature>
<keyword evidence="4" id="KW-1185">Reference proteome</keyword>
<proteinExistence type="predicted"/>
<keyword evidence="2" id="KW-0812">Transmembrane</keyword>
<name>A0A7W5FI26_9ACTN</name>
<gene>
    <name evidence="3" type="ORF">FHR83_006746</name>
</gene>
<dbReference type="EMBL" id="JACHXF010000017">
    <property type="protein sequence ID" value="MBB3099040.1"/>
    <property type="molecule type" value="Genomic_DNA"/>
</dbReference>
<dbReference type="RefSeq" id="WP_183225122.1">
    <property type="nucleotide sequence ID" value="NZ_BMPW01000020.1"/>
</dbReference>